<dbReference type="CDD" id="cd03135">
    <property type="entry name" value="GATase1_DJ-1"/>
    <property type="match status" value="1"/>
</dbReference>
<accession>A0A0F4LPY3</accession>
<dbReference type="PANTHER" id="PTHR48094:SF12">
    <property type="entry name" value="PARKINSON DISEASE PROTEIN 7 HOMOLOG"/>
    <property type="match status" value="1"/>
</dbReference>
<dbReference type="Proteomes" id="UP000033682">
    <property type="component" value="Unassembled WGS sequence"/>
</dbReference>
<dbReference type="EMBL" id="JXLG01000006">
    <property type="protein sequence ID" value="KJY60887.1"/>
    <property type="molecule type" value="Genomic_DNA"/>
</dbReference>
<dbReference type="GO" id="GO:0005737">
    <property type="term" value="C:cytoplasm"/>
    <property type="evidence" value="ECO:0007669"/>
    <property type="project" value="TreeGrafter"/>
</dbReference>
<dbReference type="Pfam" id="PF01965">
    <property type="entry name" value="DJ-1_PfpI"/>
    <property type="match status" value="1"/>
</dbReference>
<dbReference type="InterPro" id="IPR050325">
    <property type="entry name" value="Prot/Nucl_acid_deglycase"/>
</dbReference>
<dbReference type="PATRIC" id="fig|303541.3.peg.1208"/>
<keyword evidence="3" id="KW-1185">Reference proteome</keyword>
<dbReference type="PANTHER" id="PTHR48094">
    <property type="entry name" value="PROTEIN/NUCLEIC ACID DEGLYCASE DJ-1-RELATED"/>
    <property type="match status" value="1"/>
</dbReference>
<evidence type="ECO:0000313" key="2">
    <source>
        <dbReference type="EMBL" id="KJY60887.1"/>
    </source>
</evidence>
<name>A0A0F4LPY3_9LACO</name>
<dbReference type="NCBIfam" id="TIGR01383">
    <property type="entry name" value="not_thiJ"/>
    <property type="match status" value="1"/>
</dbReference>
<dbReference type="InterPro" id="IPR002818">
    <property type="entry name" value="DJ-1/PfpI"/>
</dbReference>
<dbReference type="InterPro" id="IPR006287">
    <property type="entry name" value="DJ-1"/>
</dbReference>
<reference evidence="2 3" key="1">
    <citation type="submission" date="2015-01" db="EMBL/GenBank/DDBJ databases">
        <title>Comparative genomics of the lactic acid bacteria isolated from the honey bee gut.</title>
        <authorList>
            <person name="Ellegaard K.M."/>
            <person name="Tamarit D."/>
            <person name="Javelind E."/>
            <person name="Olofsson T."/>
            <person name="Andersson S.G."/>
            <person name="Vasquez A."/>
        </authorList>
    </citation>
    <scope>NUCLEOTIDE SEQUENCE [LARGE SCALE GENOMIC DNA]</scope>
    <source>
        <strain evidence="2 3">Hma11</strain>
    </source>
</reference>
<protein>
    <submittedName>
        <fullName evidence="2">Transcriptional regulator</fullName>
    </submittedName>
</protein>
<dbReference type="InterPro" id="IPR029062">
    <property type="entry name" value="Class_I_gatase-like"/>
</dbReference>
<comment type="caution">
    <text evidence="2">The sequence shown here is derived from an EMBL/GenBank/DDBJ whole genome shotgun (WGS) entry which is preliminary data.</text>
</comment>
<gene>
    <name evidence="2" type="ORF">JF72_10480</name>
</gene>
<evidence type="ECO:0000313" key="3">
    <source>
        <dbReference type="Proteomes" id="UP000033682"/>
    </source>
</evidence>
<feature type="domain" description="DJ-1/PfpI" evidence="1">
    <location>
        <begin position="3"/>
        <end position="167"/>
    </location>
</feature>
<dbReference type="AlphaFoldDB" id="A0A0F4LPY3"/>
<sequence length="194" mass="21206">MCKVAVVFADGCEEVEGLSTVDVLRRLDVQTDMVGLNKKDINGDHQIKLTCDKVVDDNLLDYDLVAFPGGKTGAENLRDSSKLAELMNKRHNEGKWDAAMCAAPIALARYGVLNDADYTCYPGFDEQTKADAPSGHFKETITVTDNEHKIITSRGPATAWAFAYAIADALGIDTKPLKEGMLYNFLADNIKDSL</sequence>
<dbReference type="HOGENOM" id="CLU_000445_44_2_9"/>
<evidence type="ECO:0000259" key="1">
    <source>
        <dbReference type="Pfam" id="PF01965"/>
    </source>
</evidence>
<dbReference type="Gene3D" id="3.40.50.880">
    <property type="match status" value="1"/>
</dbReference>
<dbReference type="STRING" id="303541.JF72_10480"/>
<dbReference type="RefSeq" id="WP_046307467.1">
    <property type="nucleotide sequence ID" value="NZ_KQ034000.1"/>
</dbReference>
<dbReference type="SUPFAM" id="SSF52317">
    <property type="entry name" value="Class I glutamine amidotransferase-like"/>
    <property type="match status" value="1"/>
</dbReference>
<organism evidence="2 3">
    <name type="scientific">Lactobacillus apis</name>
    <dbReference type="NCBI Taxonomy" id="303541"/>
    <lineage>
        <taxon>Bacteria</taxon>
        <taxon>Bacillati</taxon>
        <taxon>Bacillota</taxon>
        <taxon>Bacilli</taxon>
        <taxon>Lactobacillales</taxon>
        <taxon>Lactobacillaceae</taxon>
        <taxon>Lactobacillus</taxon>
    </lineage>
</organism>
<proteinExistence type="predicted"/>